<reference evidence="2 3" key="1">
    <citation type="submission" date="2016-02" db="EMBL/GenBank/DDBJ databases">
        <title>Genome analysis of coral dinoflagellate symbionts highlights evolutionary adaptations to a symbiotic lifestyle.</title>
        <authorList>
            <person name="Aranda M."/>
            <person name="Li Y."/>
            <person name="Liew Y.J."/>
            <person name="Baumgarten S."/>
            <person name="Simakov O."/>
            <person name="Wilson M."/>
            <person name="Piel J."/>
            <person name="Ashoor H."/>
            <person name="Bougouffa S."/>
            <person name="Bajic V.B."/>
            <person name="Ryu T."/>
            <person name="Ravasi T."/>
            <person name="Bayer T."/>
            <person name="Micklem G."/>
            <person name="Kim H."/>
            <person name="Bhak J."/>
            <person name="Lajeunesse T.C."/>
            <person name="Voolstra C.R."/>
        </authorList>
    </citation>
    <scope>NUCLEOTIDE SEQUENCE [LARGE SCALE GENOMIC DNA]</scope>
    <source>
        <strain evidence="2 3">CCMP2467</strain>
    </source>
</reference>
<dbReference type="OrthoDB" id="435855at2759"/>
<name>A0A1Q9D059_SYMMI</name>
<gene>
    <name evidence="2" type="ORF">AK812_SmicGene30111</name>
</gene>
<comment type="caution">
    <text evidence="2">The sequence shown here is derived from an EMBL/GenBank/DDBJ whole genome shotgun (WGS) entry which is preliminary data.</text>
</comment>
<organism evidence="2 3">
    <name type="scientific">Symbiodinium microadriaticum</name>
    <name type="common">Dinoflagellate</name>
    <name type="synonym">Zooxanthella microadriatica</name>
    <dbReference type="NCBI Taxonomy" id="2951"/>
    <lineage>
        <taxon>Eukaryota</taxon>
        <taxon>Sar</taxon>
        <taxon>Alveolata</taxon>
        <taxon>Dinophyceae</taxon>
        <taxon>Suessiales</taxon>
        <taxon>Symbiodiniaceae</taxon>
        <taxon>Symbiodinium</taxon>
    </lineage>
</organism>
<evidence type="ECO:0000313" key="3">
    <source>
        <dbReference type="Proteomes" id="UP000186817"/>
    </source>
</evidence>
<keyword evidence="3" id="KW-1185">Reference proteome</keyword>
<sequence>MGGATSKRKLKNTSIVPKCFGIIFAQKKYAQTQQEPQQRLQVFHLGESREDRDLHREPIGSPRVPSTVGSSLVTPVVRDSAEPDDSTPAARLATPAMPASFADASPPHATPAEVDQSALPPQVPPMPCAAAMTGNAHHPQLHAFAADRVLPALPCFSASAAATAPASRLRPPCGDWGHPIVVPAEGPLFCQRGRGPVVPIVAPSPALATPAADWSRGLASDDPLMRDVIGAEAAQRIAVDLQAITQGMLSTRADRPRRFREGVADPAEGFDSKIDGLRERFITETDRIFDENRRK</sequence>
<dbReference type="AlphaFoldDB" id="A0A1Q9D059"/>
<dbReference type="EMBL" id="LSRX01000807">
    <property type="protein sequence ID" value="OLP88540.1"/>
    <property type="molecule type" value="Genomic_DNA"/>
</dbReference>
<evidence type="ECO:0000256" key="1">
    <source>
        <dbReference type="SAM" id="MobiDB-lite"/>
    </source>
</evidence>
<accession>A0A1Q9D059</accession>
<feature type="compositionally biased region" description="Basic and acidic residues" evidence="1">
    <location>
        <begin position="46"/>
        <end position="58"/>
    </location>
</feature>
<feature type="region of interest" description="Disordered" evidence="1">
    <location>
        <begin position="99"/>
        <end position="118"/>
    </location>
</feature>
<evidence type="ECO:0000313" key="2">
    <source>
        <dbReference type="EMBL" id="OLP88540.1"/>
    </source>
</evidence>
<protein>
    <submittedName>
        <fullName evidence="2">Uncharacterized protein</fullName>
    </submittedName>
</protein>
<dbReference type="Proteomes" id="UP000186817">
    <property type="component" value="Unassembled WGS sequence"/>
</dbReference>
<feature type="region of interest" description="Disordered" evidence="1">
    <location>
        <begin position="44"/>
        <end position="72"/>
    </location>
</feature>
<proteinExistence type="predicted"/>